<proteinExistence type="predicted"/>
<keyword evidence="2" id="KW-0732">Signal</keyword>
<feature type="domain" description="ShKT" evidence="3">
    <location>
        <begin position="109"/>
        <end position="146"/>
    </location>
</feature>
<dbReference type="OrthoDB" id="6141822at2759"/>
<feature type="chain" id="PRO_5036449700" description="ShKT domain-containing protein" evidence="2">
    <location>
        <begin position="21"/>
        <end position="291"/>
    </location>
</feature>
<dbReference type="OMA" id="PWICEDY"/>
<feature type="signal peptide" evidence="2">
    <location>
        <begin position="1"/>
        <end position="20"/>
    </location>
</feature>
<accession>A0A8W8L0Q3</accession>
<name>A0A8W8L0Q3_MAGGI</name>
<evidence type="ECO:0000313" key="5">
    <source>
        <dbReference type="Proteomes" id="UP000005408"/>
    </source>
</evidence>
<feature type="domain" description="ShKT" evidence="3">
    <location>
        <begin position="254"/>
        <end position="290"/>
    </location>
</feature>
<dbReference type="Proteomes" id="UP000005408">
    <property type="component" value="Unassembled WGS sequence"/>
</dbReference>
<feature type="domain" description="ShKT" evidence="3">
    <location>
        <begin position="157"/>
        <end position="194"/>
    </location>
</feature>
<dbReference type="AlphaFoldDB" id="A0A8W8L0Q3"/>
<feature type="region of interest" description="Disordered" evidence="1">
    <location>
        <begin position="214"/>
        <end position="248"/>
    </location>
</feature>
<dbReference type="SMART" id="SM00254">
    <property type="entry name" value="ShKT"/>
    <property type="match status" value="3"/>
</dbReference>
<organism evidence="4 5">
    <name type="scientific">Magallana gigas</name>
    <name type="common">Pacific oyster</name>
    <name type="synonym">Crassostrea gigas</name>
    <dbReference type="NCBI Taxonomy" id="29159"/>
    <lineage>
        <taxon>Eukaryota</taxon>
        <taxon>Metazoa</taxon>
        <taxon>Spiralia</taxon>
        <taxon>Lophotrochozoa</taxon>
        <taxon>Mollusca</taxon>
        <taxon>Bivalvia</taxon>
        <taxon>Autobranchia</taxon>
        <taxon>Pteriomorphia</taxon>
        <taxon>Ostreida</taxon>
        <taxon>Ostreoidea</taxon>
        <taxon>Ostreidae</taxon>
        <taxon>Magallana</taxon>
    </lineage>
</organism>
<evidence type="ECO:0000256" key="2">
    <source>
        <dbReference type="SAM" id="SignalP"/>
    </source>
</evidence>
<evidence type="ECO:0000256" key="1">
    <source>
        <dbReference type="SAM" id="MobiDB-lite"/>
    </source>
</evidence>
<keyword evidence="5" id="KW-1185">Reference proteome</keyword>
<reference evidence="4" key="1">
    <citation type="submission" date="2022-08" db="UniProtKB">
        <authorList>
            <consortium name="EnsemblMetazoa"/>
        </authorList>
    </citation>
    <scope>IDENTIFICATION</scope>
    <source>
        <strain evidence="4">05x7-T-G4-1.051#20</strain>
    </source>
</reference>
<dbReference type="SUPFAM" id="SSF57302">
    <property type="entry name" value="Snake toxin-like"/>
    <property type="match status" value="1"/>
</dbReference>
<dbReference type="EnsemblMetazoa" id="G26102.1">
    <property type="protein sequence ID" value="G26102.1:cds"/>
    <property type="gene ID" value="G26102"/>
</dbReference>
<dbReference type="InterPro" id="IPR045860">
    <property type="entry name" value="Snake_toxin-like_sf"/>
</dbReference>
<evidence type="ECO:0000313" key="4">
    <source>
        <dbReference type="EnsemblMetazoa" id="G26102.1:cds"/>
    </source>
</evidence>
<protein>
    <recommendedName>
        <fullName evidence="3">ShKT domain-containing protein</fullName>
    </recommendedName>
</protein>
<dbReference type="InterPro" id="IPR003582">
    <property type="entry name" value="ShKT_dom"/>
</dbReference>
<sequence length="291" mass="31434">MASTPFIFVWILLNIDLTEGLTCYQCVNIADPSACKQVAACFPGEHCMFLNNGIITMSCADDLTCASLQSRPVDIIGRRNSNGAQSHCCDHDTCNDGRFLTTTTKTPDVCVDLNDAFCGATSVHDSICSDPDLSVNWCPKTCGKCPTTTTTTTTALPCVDNQPAFCSAPGVDVVICSNLDRAVKYCQKTCNKCDVKPNTFVSLSQLPSTLYKTTANPTTPRITTRSTTTTTTSTTTEPTTTTTATTTTTSPPWICEDYDIAHCSDPEVKTLVCADDNLNYLCRKTCNLCEH</sequence>
<evidence type="ECO:0000259" key="3">
    <source>
        <dbReference type="SMART" id="SM00254"/>
    </source>
</evidence>